<gene>
    <name evidence="2" type="ORF">BaRGS_00014911</name>
</gene>
<proteinExistence type="predicted"/>
<keyword evidence="1" id="KW-1133">Transmembrane helix</keyword>
<evidence type="ECO:0000313" key="3">
    <source>
        <dbReference type="Proteomes" id="UP001519460"/>
    </source>
</evidence>
<feature type="transmembrane region" description="Helical" evidence="1">
    <location>
        <begin position="67"/>
        <end position="86"/>
    </location>
</feature>
<feature type="non-terminal residue" evidence="2">
    <location>
        <position position="1"/>
    </location>
</feature>
<dbReference type="EMBL" id="JACVVK020000089">
    <property type="protein sequence ID" value="KAK7493770.1"/>
    <property type="molecule type" value="Genomic_DNA"/>
</dbReference>
<feature type="transmembrane region" description="Helical" evidence="1">
    <location>
        <begin position="16"/>
        <end position="37"/>
    </location>
</feature>
<reference evidence="2 3" key="1">
    <citation type="journal article" date="2023" name="Sci. Data">
        <title>Genome assembly of the Korean intertidal mud-creeper Batillaria attramentaria.</title>
        <authorList>
            <person name="Patra A.K."/>
            <person name="Ho P.T."/>
            <person name="Jun S."/>
            <person name="Lee S.J."/>
            <person name="Kim Y."/>
            <person name="Won Y.J."/>
        </authorList>
    </citation>
    <scope>NUCLEOTIDE SEQUENCE [LARGE SCALE GENOMIC DNA]</scope>
    <source>
        <strain evidence="2">Wonlab-2016</strain>
    </source>
</reference>
<keyword evidence="1" id="KW-0472">Membrane</keyword>
<sequence>LEDKELGTEYAAKCQVYWGSVTLGFMAASSYFSVIVCELQRPHRRGEVYLRRLAATRSHAHAHWHHGGAAAVIVLFNQLAFLFYPFKFTVVEQRDASTNGTVYGIVGSDAYRRNPLLFHVIDDIVLSTVVPVTICAIVTAATAVTVIKLRRA</sequence>
<protein>
    <submittedName>
        <fullName evidence="2">Uncharacterized protein</fullName>
    </submittedName>
</protein>
<organism evidence="2 3">
    <name type="scientific">Batillaria attramentaria</name>
    <dbReference type="NCBI Taxonomy" id="370345"/>
    <lineage>
        <taxon>Eukaryota</taxon>
        <taxon>Metazoa</taxon>
        <taxon>Spiralia</taxon>
        <taxon>Lophotrochozoa</taxon>
        <taxon>Mollusca</taxon>
        <taxon>Gastropoda</taxon>
        <taxon>Caenogastropoda</taxon>
        <taxon>Sorbeoconcha</taxon>
        <taxon>Cerithioidea</taxon>
        <taxon>Batillariidae</taxon>
        <taxon>Batillaria</taxon>
    </lineage>
</organism>
<accession>A0ABD0L357</accession>
<feature type="non-terminal residue" evidence="2">
    <location>
        <position position="152"/>
    </location>
</feature>
<keyword evidence="3" id="KW-1185">Reference proteome</keyword>
<comment type="caution">
    <text evidence="2">The sequence shown here is derived from an EMBL/GenBank/DDBJ whole genome shotgun (WGS) entry which is preliminary data.</text>
</comment>
<feature type="transmembrane region" description="Helical" evidence="1">
    <location>
        <begin position="124"/>
        <end position="147"/>
    </location>
</feature>
<keyword evidence="1" id="KW-0812">Transmembrane</keyword>
<evidence type="ECO:0000313" key="2">
    <source>
        <dbReference type="EMBL" id="KAK7493770.1"/>
    </source>
</evidence>
<dbReference type="AlphaFoldDB" id="A0ABD0L357"/>
<name>A0ABD0L357_9CAEN</name>
<dbReference type="Proteomes" id="UP001519460">
    <property type="component" value="Unassembled WGS sequence"/>
</dbReference>
<evidence type="ECO:0000256" key="1">
    <source>
        <dbReference type="SAM" id="Phobius"/>
    </source>
</evidence>